<comment type="subunit">
    <text evidence="23">Interacts (via CAP-Gly domain) with IKBKG/NEMO (via proline-rich C-terminal region). Interacts with TRAF2 and TRIP. Interacts with PLK1, DVL1, DVL3, MAVS, TBK1, IKKE and RIGI. Interacts (via CAP-Gly domain) with microtubules. Interacts with HDAC6 and BCL3. Interacts with MAP3K7. Identified in a complex with TRAF6 and SQSTM1. Interacts with OPTN and SQSTM1. Interacts with CEP350. Interacts with RNF31; the interaction is indirect and is mediated via SPATA2. Interacts with SPATA2 (via the PUB domain); the interaction is direct and recruits CYLD to the LUBAC complex, thereby regulating TNF-alpha-induced necroptosis.</text>
</comment>
<keyword evidence="7" id="KW-1003">Cell membrane</keyword>
<dbReference type="PANTHER" id="PTHR21646">
    <property type="entry name" value="UBIQUITIN CARBOXYL-TERMINAL HYDROLASE"/>
    <property type="match status" value="1"/>
</dbReference>
<keyword evidence="15" id="KW-0862">Zinc</keyword>
<organism evidence="31 32">
    <name type="scientific">Wallemia ichthyophaga</name>
    <dbReference type="NCBI Taxonomy" id="245174"/>
    <lineage>
        <taxon>Eukaryota</taxon>
        <taxon>Fungi</taxon>
        <taxon>Dikarya</taxon>
        <taxon>Basidiomycota</taxon>
        <taxon>Wallemiomycotina</taxon>
        <taxon>Wallemiomycetes</taxon>
        <taxon>Wallemiales</taxon>
        <taxon>Wallemiaceae</taxon>
        <taxon>Wallemia</taxon>
    </lineage>
</organism>
<dbReference type="InterPro" id="IPR009060">
    <property type="entry name" value="UBA-like_sf"/>
</dbReference>
<dbReference type="SUPFAM" id="SSF54001">
    <property type="entry name" value="Cysteine proteinases"/>
    <property type="match status" value="1"/>
</dbReference>
<evidence type="ECO:0000256" key="2">
    <source>
        <dbReference type="ARBA" id="ARBA00004120"/>
    </source>
</evidence>
<dbReference type="Gene3D" id="1.10.8.10">
    <property type="entry name" value="DNA helicase RuvA subunit, C-terminal domain"/>
    <property type="match status" value="3"/>
</dbReference>
<dbReference type="GO" id="GO:0008270">
    <property type="term" value="F:zinc ion binding"/>
    <property type="evidence" value="ECO:0007669"/>
    <property type="project" value="UniProtKB-KW"/>
</dbReference>
<keyword evidence="11" id="KW-0879">Wnt signaling pathway</keyword>
<accession>A0A4T0J5X8</accession>
<dbReference type="GO" id="GO:0005886">
    <property type="term" value="C:plasma membrane"/>
    <property type="evidence" value="ECO:0007669"/>
    <property type="project" value="UniProtKB-SubCell"/>
</dbReference>
<dbReference type="Pfam" id="PF00627">
    <property type="entry name" value="UBA"/>
    <property type="match status" value="3"/>
</dbReference>
<dbReference type="EC" id="3.4.19.12" evidence="5"/>
<keyword evidence="13 24" id="KW-0863">Zinc-finger</keyword>
<evidence type="ECO:0000256" key="7">
    <source>
        <dbReference type="ARBA" id="ARBA00022475"/>
    </source>
</evidence>
<feature type="compositionally biased region" description="Polar residues" evidence="26">
    <location>
        <begin position="131"/>
        <end position="178"/>
    </location>
</feature>
<evidence type="ECO:0000259" key="30">
    <source>
        <dbReference type="PROSITE" id="PS50271"/>
    </source>
</evidence>
<feature type="domain" description="UBA" evidence="27">
    <location>
        <begin position="1371"/>
        <end position="1412"/>
    </location>
</feature>
<evidence type="ECO:0000256" key="24">
    <source>
        <dbReference type="PROSITE-ProRule" id="PRU00502"/>
    </source>
</evidence>
<dbReference type="SUPFAM" id="SSF46934">
    <property type="entry name" value="UBA-like"/>
    <property type="match status" value="1"/>
</dbReference>
<feature type="domain" description="UBA" evidence="27">
    <location>
        <begin position="1496"/>
        <end position="1527"/>
    </location>
</feature>
<dbReference type="SUPFAM" id="SSF74924">
    <property type="entry name" value="Cap-Gly domain"/>
    <property type="match status" value="1"/>
</dbReference>
<dbReference type="PROSITE" id="PS00845">
    <property type="entry name" value="CAP_GLY_1"/>
    <property type="match status" value="1"/>
</dbReference>
<evidence type="ECO:0000256" key="22">
    <source>
        <dbReference type="ARBA" id="ARBA00032487"/>
    </source>
</evidence>
<evidence type="ECO:0000256" key="9">
    <source>
        <dbReference type="ARBA" id="ARBA00022588"/>
    </source>
</evidence>
<evidence type="ECO:0000256" key="12">
    <source>
        <dbReference type="ARBA" id="ARBA00022723"/>
    </source>
</evidence>
<evidence type="ECO:0000256" key="18">
    <source>
        <dbReference type="ARBA" id="ARBA00023136"/>
    </source>
</evidence>
<evidence type="ECO:0000256" key="20">
    <source>
        <dbReference type="ARBA" id="ARBA00030882"/>
    </source>
</evidence>
<dbReference type="SMART" id="SM00165">
    <property type="entry name" value="UBA"/>
    <property type="match status" value="3"/>
</dbReference>
<evidence type="ECO:0000256" key="25">
    <source>
        <dbReference type="SAM" id="Coils"/>
    </source>
</evidence>
<evidence type="ECO:0000256" key="23">
    <source>
        <dbReference type="ARBA" id="ARBA00046580"/>
    </source>
</evidence>
<dbReference type="FunFam" id="3.30.40.10:FF:000396">
    <property type="entry name" value="Ubiquitin carboxyl-terminal hydrolase"/>
    <property type="match status" value="1"/>
</dbReference>
<evidence type="ECO:0000313" key="31">
    <source>
        <dbReference type="EMBL" id="TIB38129.1"/>
    </source>
</evidence>
<feature type="compositionally biased region" description="Basic and acidic residues" evidence="26">
    <location>
        <begin position="658"/>
        <end position="673"/>
    </location>
</feature>
<evidence type="ECO:0000313" key="32">
    <source>
        <dbReference type="Proteomes" id="UP000310689"/>
    </source>
</evidence>
<dbReference type="PROSITE" id="PS50245">
    <property type="entry name" value="CAP_GLY_2"/>
    <property type="match status" value="1"/>
</dbReference>
<dbReference type="PANTHER" id="PTHR21646:SF10">
    <property type="entry name" value="UBIQUITIN CARBOXYL-TERMINAL HYDROLASE 14"/>
    <property type="match status" value="1"/>
</dbReference>
<dbReference type="GO" id="GO:0016055">
    <property type="term" value="P:Wnt signaling pathway"/>
    <property type="evidence" value="ECO:0007669"/>
    <property type="project" value="UniProtKB-KW"/>
</dbReference>
<dbReference type="InterPro" id="IPR018200">
    <property type="entry name" value="USP_CS"/>
</dbReference>
<feature type="region of interest" description="Disordered" evidence="26">
    <location>
        <begin position="628"/>
        <end position="673"/>
    </location>
</feature>
<keyword evidence="10" id="KW-0645">Protease</keyword>
<dbReference type="InterPro" id="IPR015940">
    <property type="entry name" value="UBA"/>
</dbReference>
<keyword evidence="14" id="KW-0378">Hydrolase</keyword>
<dbReference type="SMART" id="SM01052">
    <property type="entry name" value="CAP_GLY"/>
    <property type="match status" value="1"/>
</dbReference>
<dbReference type="InterPro" id="IPR028889">
    <property type="entry name" value="USP"/>
</dbReference>
<evidence type="ECO:0000256" key="21">
    <source>
        <dbReference type="ARBA" id="ARBA00031094"/>
    </source>
</evidence>
<feature type="coiled-coil region" evidence="25">
    <location>
        <begin position="286"/>
        <end position="362"/>
    </location>
</feature>
<keyword evidence="25" id="KW-0175">Coiled coil</keyword>
<evidence type="ECO:0000259" key="29">
    <source>
        <dbReference type="PROSITE" id="PS50245"/>
    </source>
</evidence>
<dbReference type="GO" id="GO:0002376">
    <property type="term" value="P:immune system process"/>
    <property type="evidence" value="ECO:0007669"/>
    <property type="project" value="UniProtKB-KW"/>
</dbReference>
<feature type="compositionally biased region" description="Basic and acidic residues" evidence="26">
    <location>
        <begin position="723"/>
        <end position="732"/>
    </location>
</feature>
<comment type="similarity">
    <text evidence="4">Belongs to the peptidase C19 family.</text>
</comment>
<evidence type="ECO:0000256" key="16">
    <source>
        <dbReference type="ARBA" id="ARBA00022843"/>
    </source>
</evidence>
<evidence type="ECO:0000256" key="15">
    <source>
        <dbReference type="ARBA" id="ARBA00022833"/>
    </source>
</evidence>
<feature type="region of interest" description="Disordered" evidence="26">
    <location>
        <begin position="722"/>
        <end position="793"/>
    </location>
</feature>
<dbReference type="InterPro" id="IPR041432">
    <property type="entry name" value="UBP13_Znf-UBP_var"/>
</dbReference>
<feature type="domain" description="USP" evidence="28">
    <location>
        <begin position="1104"/>
        <end position="1616"/>
    </location>
</feature>
<dbReference type="CDD" id="cd14297">
    <property type="entry name" value="UBA2_spUBP14_like"/>
    <property type="match status" value="2"/>
</dbReference>
<dbReference type="Pfam" id="PF17807">
    <property type="entry name" value="zf-UBP_var"/>
    <property type="match status" value="1"/>
</dbReference>
<dbReference type="Gene3D" id="2.30.30.190">
    <property type="entry name" value="CAP Gly-rich-like domain"/>
    <property type="match status" value="1"/>
</dbReference>
<evidence type="ECO:0000256" key="5">
    <source>
        <dbReference type="ARBA" id="ARBA00012759"/>
    </source>
</evidence>
<keyword evidence="12" id="KW-0479">Metal-binding</keyword>
<feature type="domain" description="CAP-Gly" evidence="29">
    <location>
        <begin position="31"/>
        <end position="76"/>
    </location>
</feature>
<keyword evidence="16" id="KW-0832">Ubl conjugation</keyword>
<dbReference type="Gene3D" id="1.10.287.1490">
    <property type="match status" value="1"/>
</dbReference>
<evidence type="ECO:0000259" key="28">
    <source>
        <dbReference type="PROSITE" id="PS50235"/>
    </source>
</evidence>
<feature type="domain" description="UBA" evidence="27">
    <location>
        <begin position="1429"/>
        <end position="1473"/>
    </location>
</feature>
<evidence type="ECO:0000256" key="6">
    <source>
        <dbReference type="ARBA" id="ARBA00018699"/>
    </source>
</evidence>
<evidence type="ECO:0000256" key="10">
    <source>
        <dbReference type="ARBA" id="ARBA00022670"/>
    </source>
</evidence>
<keyword evidence="14" id="KW-0788">Thiol protease</keyword>
<evidence type="ECO:0000256" key="8">
    <source>
        <dbReference type="ARBA" id="ARBA00022553"/>
    </source>
</evidence>
<dbReference type="PROSITE" id="PS50235">
    <property type="entry name" value="USP_3"/>
    <property type="match status" value="1"/>
</dbReference>
<dbReference type="PROSITE" id="PS00972">
    <property type="entry name" value="USP_1"/>
    <property type="match status" value="1"/>
</dbReference>
<dbReference type="SUPFAM" id="SSF57850">
    <property type="entry name" value="RING/U-box"/>
    <property type="match status" value="2"/>
</dbReference>
<comment type="catalytic activity">
    <reaction evidence="1">
        <text>Thiol-dependent hydrolysis of ester, thioester, amide, peptide and isopeptide bonds formed by the C-terminal Gly of ubiquitin (a 76-residue protein attached to proteins as an intracellular targeting signal).</text>
        <dbReference type="EC" id="3.4.19.12"/>
    </reaction>
</comment>
<dbReference type="PROSITE" id="PS00973">
    <property type="entry name" value="USP_2"/>
    <property type="match status" value="1"/>
</dbReference>
<name>A0A4T0J5X8_WALIC</name>
<dbReference type="Proteomes" id="UP000310689">
    <property type="component" value="Unassembled WGS sequence"/>
</dbReference>
<feature type="domain" description="UBP-type" evidence="30">
    <location>
        <begin position="952"/>
        <end position="1062"/>
    </location>
</feature>
<dbReference type="InterPro" id="IPR013083">
    <property type="entry name" value="Znf_RING/FYVE/PHD"/>
</dbReference>
<feature type="compositionally biased region" description="Basic and acidic residues" evidence="26">
    <location>
        <begin position="745"/>
        <end position="754"/>
    </location>
</feature>
<evidence type="ECO:0000259" key="27">
    <source>
        <dbReference type="PROSITE" id="PS50030"/>
    </source>
</evidence>
<keyword evidence="8" id="KW-0597">Phosphoprotein</keyword>
<dbReference type="Gene3D" id="3.30.40.10">
    <property type="entry name" value="Zinc/RING finger domain, C3HC4 (zinc finger)"/>
    <property type="match status" value="2"/>
</dbReference>
<dbReference type="InterPro" id="IPR000938">
    <property type="entry name" value="CAP-Gly_domain"/>
</dbReference>
<dbReference type="Pfam" id="PF00443">
    <property type="entry name" value="UCH"/>
    <property type="match status" value="1"/>
</dbReference>
<feature type="coiled-coil region" evidence="25">
    <location>
        <begin position="412"/>
        <end position="453"/>
    </location>
</feature>
<comment type="subcellular location">
    <subcellularLocation>
        <location evidence="3">Cell membrane</location>
        <topology evidence="3">Peripheral membrane protein</topology>
        <orientation evidence="3">Cytoplasmic side</orientation>
    </subcellularLocation>
    <subcellularLocation>
        <location evidence="2">Cytoplasm</location>
        <location evidence="2">Cytoskeleton</location>
        <location evidence="2">Cilium basal body</location>
    </subcellularLocation>
</comment>
<comment type="caution">
    <text evidence="31">The sequence shown here is derived from an EMBL/GenBank/DDBJ whole genome shotgun (WGS) entry which is preliminary data.</text>
</comment>
<dbReference type="PROSITE" id="PS50030">
    <property type="entry name" value="UBA"/>
    <property type="match status" value="3"/>
</dbReference>
<dbReference type="SMART" id="SM00290">
    <property type="entry name" value="ZnF_UBP"/>
    <property type="match status" value="2"/>
</dbReference>
<protein>
    <recommendedName>
        <fullName evidence="6">Ubiquitin carboxyl-terminal hydrolase CYLD</fullName>
        <ecNumber evidence="5">3.4.19.12</ecNumber>
    </recommendedName>
    <alternativeName>
        <fullName evidence="20">Deubiquitinating enzyme CYLD</fullName>
    </alternativeName>
    <alternativeName>
        <fullName evidence="21">Ubiquitin thioesterase CYLD</fullName>
    </alternativeName>
    <alternativeName>
        <fullName evidence="22">Ubiquitin-specific-processing protease CYLD</fullName>
    </alternativeName>
</protein>
<keyword evidence="17" id="KW-0391">Immunity</keyword>
<keyword evidence="9" id="KW-0399">Innate immunity</keyword>
<evidence type="ECO:0000256" key="17">
    <source>
        <dbReference type="ARBA" id="ARBA00022859"/>
    </source>
</evidence>
<proteinExistence type="inferred from homology"/>
<dbReference type="GO" id="GO:0006508">
    <property type="term" value="P:proteolysis"/>
    <property type="evidence" value="ECO:0007669"/>
    <property type="project" value="UniProtKB-KW"/>
</dbReference>
<reference evidence="31 32" key="1">
    <citation type="submission" date="2019-03" db="EMBL/GenBank/DDBJ databases">
        <title>Sequencing 23 genomes of Wallemia ichthyophaga.</title>
        <authorList>
            <person name="Gostincar C."/>
        </authorList>
    </citation>
    <scope>NUCLEOTIDE SEQUENCE [LARGE SCALE GENOMIC DNA]</scope>
    <source>
        <strain evidence="31 32">EXF-6200</strain>
    </source>
</reference>
<evidence type="ECO:0000256" key="11">
    <source>
        <dbReference type="ARBA" id="ARBA00022687"/>
    </source>
</evidence>
<evidence type="ECO:0000256" key="14">
    <source>
        <dbReference type="ARBA" id="ARBA00022807"/>
    </source>
</evidence>
<evidence type="ECO:0000256" key="26">
    <source>
        <dbReference type="SAM" id="MobiDB-lite"/>
    </source>
</evidence>
<feature type="compositionally biased region" description="Polar residues" evidence="26">
    <location>
        <begin position="85"/>
        <end position="109"/>
    </location>
</feature>
<keyword evidence="18" id="KW-0472">Membrane</keyword>
<dbReference type="InterPro" id="IPR001394">
    <property type="entry name" value="Peptidase_C19_UCH"/>
</dbReference>
<sequence length="1616" mass="181323">MMSEPTQRHYKLNSLVKIDHLNLQGYLKFQGETHFKQGHWLGLELLPVHHGKGKNDGSIEGTRYFNCKQGNGIFIQLNKVTQVVQPSLRTPTKPRTSLSTPKPRQSINRLKSVDNMPPPSSPPTLTRTRLNSMSNTSTPHRRSSSVTSMRTPSQQSIDRPSSRISQRTPSRQSISHRPSFSRGLNPDDLISDELSSLKEKHAAQLSQLSDLQSSHSNTSTQLENTYSQLQDTSTQLHNASTQLNDTSSHLQDALAAIKFKESQIKLSESEHAKLLSDLKYTHTQDIHTHQSRIAQLESEIAQLNATLARTQAEFQAEIRSKIAEIHSLETSLASLDARCVQLTTEKEDLESLAEDLRHAGQETIALYEERLNGTEARKFESDERIRVLESHCASLTAQSHPASPGTTARRQITAAEIDNESLKEQLAHLNTKLSSSEEAFNELDRERENMSLDTQKQIDKLHQDIRHLHAQLTEGSRELEASQADCTSGTIRIQELEDALTSTKELLEAARAHAESLQSDIDNFENLKVDEDGNERVNELYRRLETEQAQHAEQIDEIESELNALNERLKDSENVINVSKRECDFLRQENSRRGGIDREKVKEEASLNEISILKNKVRQLEDQLEIEQERTRTHSHLTGDAGIVSPKEDMSSLQEQLKQSERRRKEVESKSHHDINELESLLEAKIFKEVGVYVVHFNSVNALKDDMERELVKLRAQLNIPERGTEANDKEQWNGTNTSKPSDNSNKENNSKNEDYEDPLIAEFMRDARRPSSNTSKVPSTPHRAESALAAASGLSDTSMKGNRGEYCDDCVSYMSLILTKLILTSRATHSWRKQDSEKGVDVCLHCFNGACESIHQHAYAHARSRHHPLALNIKRSPKDSDKAEPPLKKLAIEEQREEEQFSYAYNLRCLLCDVTYPTTSSSTIESQILAVLASDSQAHRSEVKAWEEELSECSHSRSVRSTQPDKKLVKMTDAHCHACSLNDNLWLCLTCGELGCGRAQFGGLQGNSHALSHYENSGHAVAVKLGTITAEGTADIYCYACNEERLNPNLADDLSTFGIEITSQVKTTKSLTELQLEQNSKFDFSMTGDDGAELQPVFGKWLTGFKNLGNSCYMNSTLQSFFSYPAIRNHYLDRFNELNGGDVENAAQNLLVQLAKIADGLGSGRYSTKSLKGQFQDGVKPAMFKDLIGKGHPEFSTMRQQDSEEFLCHFLDVLKKSDTPSSIKRLFSFVAEQKLTCTACHKVRYRYDNHDSISVDIPVREHAQSDNGKVTYEDVSAEECLDTLKRPDELDYNCPSCKTQVKATKTWNLETFPDALILHTRKFHLVNWVPTKLDIAVQGVDKVDLTQLQTEGRQEGEVDLPEDEDGDEIQFDDEALSNLKGMGFSENRAKRSLINTDHTGVEAATAWLFAHMEDEGLDDPVETKKPKKTTEDVPAELLNMVTDMGFTQNQARKALKNSQNSVEMAVGWLFENPNDEGEEAPTADTNGGDDLNGVVTGMGFTPNQARKALRVSSNNVEVAVGWLFDNPSDPGEEEVLNTPMEEDDVKPGSKATPAQYALKAFISHKGPSVHSGHYVAHVKHDDEWILFNDEKVVKESDTNLNSLIGKGYVYFYEKI</sequence>
<dbReference type="InterPro" id="IPR036859">
    <property type="entry name" value="CAP-Gly_dom_sf"/>
</dbReference>
<dbReference type="Gene3D" id="3.90.70.10">
    <property type="entry name" value="Cysteine proteinases"/>
    <property type="match status" value="2"/>
</dbReference>
<keyword evidence="19" id="KW-0966">Cell projection</keyword>
<dbReference type="Pfam" id="PF02148">
    <property type="entry name" value="zf-UBP"/>
    <property type="match status" value="1"/>
</dbReference>
<feature type="region of interest" description="Disordered" evidence="26">
    <location>
        <begin position="85"/>
        <end position="188"/>
    </location>
</feature>
<dbReference type="EMBL" id="SPOI01000073">
    <property type="protein sequence ID" value="TIB38129.1"/>
    <property type="molecule type" value="Genomic_DNA"/>
</dbReference>
<dbReference type="InterPro" id="IPR001607">
    <property type="entry name" value="Znf_UBP"/>
</dbReference>
<dbReference type="InterPro" id="IPR038765">
    <property type="entry name" value="Papain-like_cys_pep_sf"/>
</dbReference>
<evidence type="ECO:0000256" key="13">
    <source>
        <dbReference type="ARBA" id="ARBA00022771"/>
    </source>
</evidence>
<dbReference type="GO" id="GO:0004843">
    <property type="term" value="F:cysteine-type deubiquitinase activity"/>
    <property type="evidence" value="ECO:0007669"/>
    <property type="project" value="UniProtKB-EC"/>
</dbReference>
<dbReference type="Pfam" id="PF01302">
    <property type="entry name" value="CAP_GLY"/>
    <property type="match status" value="1"/>
</dbReference>
<dbReference type="GO" id="GO:0016579">
    <property type="term" value="P:protein deubiquitination"/>
    <property type="evidence" value="ECO:0007669"/>
    <property type="project" value="InterPro"/>
</dbReference>
<gene>
    <name evidence="31" type="ORF">E3P86_01824</name>
</gene>
<evidence type="ECO:0000256" key="19">
    <source>
        <dbReference type="ARBA" id="ARBA00023273"/>
    </source>
</evidence>
<evidence type="ECO:0000256" key="1">
    <source>
        <dbReference type="ARBA" id="ARBA00000707"/>
    </source>
</evidence>
<dbReference type="InterPro" id="IPR050185">
    <property type="entry name" value="Ub_carboxyl-term_hydrolase"/>
</dbReference>
<evidence type="ECO:0000256" key="3">
    <source>
        <dbReference type="ARBA" id="ARBA00004413"/>
    </source>
</evidence>
<dbReference type="PROSITE" id="PS50271">
    <property type="entry name" value="ZF_UBP"/>
    <property type="match status" value="1"/>
</dbReference>
<evidence type="ECO:0000256" key="4">
    <source>
        <dbReference type="ARBA" id="ARBA00009085"/>
    </source>
</evidence>